<reference evidence="1 2" key="1">
    <citation type="journal article" date="2023" name="Science">
        <title>Complex scaffold remodeling in plant triterpene biosynthesis.</title>
        <authorList>
            <person name="De La Pena R."/>
            <person name="Hodgson H."/>
            <person name="Liu J.C."/>
            <person name="Stephenson M.J."/>
            <person name="Martin A.C."/>
            <person name="Owen C."/>
            <person name="Harkess A."/>
            <person name="Leebens-Mack J."/>
            <person name="Jimenez L.E."/>
            <person name="Osbourn A."/>
            <person name="Sattely E.S."/>
        </authorList>
    </citation>
    <scope>NUCLEOTIDE SEQUENCE [LARGE SCALE GENOMIC DNA]</scope>
    <source>
        <strain evidence="2">cv. JPN11</strain>
        <tissue evidence="1">Leaf</tissue>
    </source>
</reference>
<keyword evidence="2" id="KW-1185">Reference proteome</keyword>
<organism evidence="1 2">
    <name type="scientific">Melia azedarach</name>
    <name type="common">Chinaberry tree</name>
    <dbReference type="NCBI Taxonomy" id="155640"/>
    <lineage>
        <taxon>Eukaryota</taxon>
        <taxon>Viridiplantae</taxon>
        <taxon>Streptophyta</taxon>
        <taxon>Embryophyta</taxon>
        <taxon>Tracheophyta</taxon>
        <taxon>Spermatophyta</taxon>
        <taxon>Magnoliopsida</taxon>
        <taxon>eudicotyledons</taxon>
        <taxon>Gunneridae</taxon>
        <taxon>Pentapetalae</taxon>
        <taxon>rosids</taxon>
        <taxon>malvids</taxon>
        <taxon>Sapindales</taxon>
        <taxon>Meliaceae</taxon>
        <taxon>Melia</taxon>
    </lineage>
</organism>
<name>A0ACC1XRA3_MELAZ</name>
<keyword evidence="1" id="KW-0418">Kinase</keyword>
<dbReference type="EMBL" id="CM051401">
    <property type="protein sequence ID" value="KAJ4713765.1"/>
    <property type="molecule type" value="Genomic_DNA"/>
</dbReference>
<proteinExistence type="predicted"/>
<protein>
    <submittedName>
        <fullName evidence="1">Serine/threonine protein kinase</fullName>
    </submittedName>
</protein>
<accession>A0ACC1XRA3</accession>
<evidence type="ECO:0000313" key="2">
    <source>
        <dbReference type="Proteomes" id="UP001164539"/>
    </source>
</evidence>
<keyword evidence="1" id="KW-0808">Transferase</keyword>
<dbReference type="Proteomes" id="UP001164539">
    <property type="component" value="Chromosome 8"/>
</dbReference>
<keyword evidence="1" id="KW-0723">Serine/threonine-protein kinase</keyword>
<comment type="caution">
    <text evidence="1">The sequence shown here is derived from an EMBL/GenBank/DDBJ whole genome shotgun (WGS) entry which is preliminary data.</text>
</comment>
<gene>
    <name evidence="1" type="ORF">OWV82_015815</name>
</gene>
<sequence length="520" mass="58346">MGSLFSSCWILVLVLLRLCALNLADSVLKKNGFVSKNNYVSASGDPGMKSPNVRVALEAWNFCNEVGMEAPGMGSPRLAECADLHCSVQLSDSGGQRKCEVHQKVNESDNRLKAGDKFPAEEFESVTDPDLFAVEKELYLASLCEVHQSAKPWYFWMFMLKNGNFDKNTTICPENGKHVSKIITSRNFPCFGKGCMNQPLIYHNYSRLVYSGSQALYLNGGFFGTYDLDADLSRGVGNNSFFSISWKKNLGTGSWIFSHKLTTSAKYPWLMLYLRSDATEGFNGGYHYKGRGIMSKLPESPNFKVKLTLDVKRGGGPNSQFYLLDIGSCWKNNGKPCDGDVLTDVTRYSEMIINPATTSWCRPDNLVSCPPYHVSSTGEIIYRNDTSRFPYSAYHLYCSPGNAEHLEAPYDICDPYSNPQAQELVQILPHPEWAVHGYPEKQGDGWIGRSRTWELDVGALSDRLYFYQDPGTERARRVWTSLNVGTEIYVSREGETAEWTVSDFDVLVPEDATYFSDSAY</sequence>
<evidence type="ECO:0000313" key="1">
    <source>
        <dbReference type="EMBL" id="KAJ4713765.1"/>
    </source>
</evidence>